<dbReference type="InterPro" id="IPR050486">
    <property type="entry name" value="Mannose-1P_guanyltransferase"/>
</dbReference>
<comment type="caution">
    <text evidence="2">The sequence shown here is derived from an EMBL/GenBank/DDBJ whole genome shotgun (WGS) entry which is preliminary data.</text>
</comment>
<name>A0A6I3SM46_HELMO</name>
<dbReference type="Pfam" id="PF00483">
    <property type="entry name" value="NTP_transferase"/>
    <property type="match status" value="1"/>
</dbReference>
<sequence>MHAVVLAGGFGTRLRSVVNDVPKPMAPIHSKPFLDYILGQLKKNGIKSYTFCLHYMADAIQSYYTDGRVADVEIDYSLEASPLGTGGAIGLLRDRLRDTFCVVNADTYLELNVREMIQRHRQQGATASIALFNMPDPQRYGRLALDREGRIVQFNEKSGSKDVYFGDALSDASPINAGLYLLEPEIFEYIPRDQVFSLEKDLFPQLLEDKKVILGYDGVENFFDIGVPEDLSKFRDWVMESERGALG</sequence>
<protein>
    <submittedName>
        <fullName evidence="2">NTP transferase domain-containing protein</fullName>
    </submittedName>
</protein>
<evidence type="ECO:0000259" key="1">
    <source>
        <dbReference type="Pfam" id="PF00483"/>
    </source>
</evidence>
<dbReference type="GO" id="GO:0016740">
    <property type="term" value="F:transferase activity"/>
    <property type="evidence" value="ECO:0007669"/>
    <property type="project" value="UniProtKB-KW"/>
</dbReference>
<dbReference type="InterPro" id="IPR029044">
    <property type="entry name" value="Nucleotide-diphossugar_trans"/>
</dbReference>
<evidence type="ECO:0000313" key="2">
    <source>
        <dbReference type="EMBL" id="MTV49692.1"/>
    </source>
</evidence>
<organism evidence="2 3">
    <name type="scientific">Heliobacterium mobile</name>
    <name type="common">Heliobacillus mobilis</name>
    <dbReference type="NCBI Taxonomy" id="28064"/>
    <lineage>
        <taxon>Bacteria</taxon>
        <taxon>Bacillati</taxon>
        <taxon>Bacillota</taxon>
        <taxon>Clostridia</taxon>
        <taxon>Eubacteriales</taxon>
        <taxon>Heliobacteriaceae</taxon>
        <taxon>Heliobacterium</taxon>
    </lineage>
</organism>
<feature type="domain" description="Nucleotidyl transferase" evidence="1">
    <location>
        <begin position="3"/>
        <end position="233"/>
    </location>
</feature>
<reference evidence="2 3" key="1">
    <citation type="submission" date="2019-11" db="EMBL/GenBank/DDBJ databases">
        <title>Whole-genome sequence of a the green, strictly anaerobic photosynthetic bacterium Heliobacillus mobilis DSM 6151.</title>
        <authorList>
            <person name="Kyndt J.A."/>
            <person name="Meyer T.E."/>
        </authorList>
    </citation>
    <scope>NUCLEOTIDE SEQUENCE [LARGE SCALE GENOMIC DNA]</scope>
    <source>
        <strain evidence="2 3">DSM 6151</strain>
    </source>
</reference>
<dbReference type="PANTHER" id="PTHR22572">
    <property type="entry name" value="SUGAR-1-PHOSPHATE GUANYL TRANSFERASE"/>
    <property type="match status" value="1"/>
</dbReference>
<dbReference type="EMBL" id="WNKU01000013">
    <property type="protein sequence ID" value="MTV49692.1"/>
    <property type="molecule type" value="Genomic_DNA"/>
</dbReference>
<gene>
    <name evidence="2" type="ORF">GJ688_11970</name>
</gene>
<dbReference type="OrthoDB" id="9803871at2"/>
<dbReference type="AlphaFoldDB" id="A0A6I3SM46"/>
<dbReference type="CDD" id="cd06915">
    <property type="entry name" value="NTP_transferase_WcbM_like"/>
    <property type="match status" value="1"/>
</dbReference>
<keyword evidence="2" id="KW-0808">Transferase</keyword>
<proteinExistence type="predicted"/>
<dbReference type="RefSeq" id="WP_155476788.1">
    <property type="nucleotide sequence ID" value="NZ_WNKU01000013.1"/>
</dbReference>
<dbReference type="Gene3D" id="3.90.550.10">
    <property type="entry name" value="Spore Coat Polysaccharide Biosynthesis Protein SpsA, Chain A"/>
    <property type="match status" value="1"/>
</dbReference>
<accession>A0A6I3SM46</accession>
<evidence type="ECO:0000313" key="3">
    <source>
        <dbReference type="Proteomes" id="UP000430670"/>
    </source>
</evidence>
<dbReference type="SUPFAM" id="SSF53448">
    <property type="entry name" value="Nucleotide-diphospho-sugar transferases"/>
    <property type="match status" value="1"/>
</dbReference>
<keyword evidence="3" id="KW-1185">Reference proteome</keyword>
<dbReference type="Proteomes" id="UP000430670">
    <property type="component" value="Unassembled WGS sequence"/>
</dbReference>
<dbReference type="InterPro" id="IPR005835">
    <property type="entry name" value="NTP_transferase_dom"/>
</dbReference>